<dbReference type="Proteomes" id="UP000235943">
    <property type="component" value="Unassembled WGS sequence"/>
</dbReference>
<dbReference type="AlphaFoldDB" id="A0A2N8TGM9"/>
<name>A0A2N8TGM9_9ACTN</name>
<evidence type="ECO:0000313" key="2">
    <source>
        <dbReference type="Proteomes" id="UP000235943"/>
    </source>
</evidence>
<dbReference type="EMBL" id="POUC01000349">
    <property type="protein sequence ID" value="PNG18168.1"/>
    <property type="molecule type" value="Genomic_DNA"/>
</dbReference>
<reference evidence="1 2" key="1">
    <citation type="submission" date="2018-01" db="EMBL/GenBank/DDBJ databases">
        <title>Draft genome sequence of Streptomyces sp. 13K301.</title>
        <authorList>
            <person name="Sahin N."/>
            <person name="Saygin H."/>
            <person name="Ay H."/>
        </authorList>
    </citation>
    <scope>NUCLEOTIDE SEQUENCE [LARGE SCALE GENOMIC DNA]</scope>
    <source>
        <strain evidence="1 2">13K301</strain>
    </source>
</reference>
<comment type="caution">
    <text evidence="1">The sequence shown here is derived from an EMBL/GenBank/DDBJ whole genome shotgun (WGS) entry which is preliminary data.</text>
</comment>
<sequence length="64" mass="7033">MRCCHVRHLRPAEYPDRLVLLWPRATRTAMGRLMALVGVDTLQLGYSALMDKATGGCGRSGCVT</sequence>
<proteinExistence type="predicted"/>
<gene>
    <name evidence="1" type="ORF">C1J00_32530</name>
</gene>
<evidence type="ECO:0000313" key="1">
    <source>
        <dbReference type="EMBL" id="PNG18168.1"/>
    </source>
</evidence>
<keyword evidence="2" id="KW-1185">Reference proteome</keyword>
<accession>A0A2N8TGM9</accession>
<protein>
    <submittedName>
        <fullName evidence="1">Uncharacterized protein</fullName>
    </submittedName>
</protein>
<organism evidence="1 2">
    <name type="scientific">Streptomyces cahuitamycinicus</name>
    <dbReference type="NCBI Taxonomy" id="2070367"/>
    <lineage>
        <taxon>Bacteria</taxon>
        <taxon>Bacillati</taxon>
        <taxon>Actinomycetota</taxon>
        <taxon>Actinomycetes</taxon>
        <taxon>Kitasatosporales</taxon>
        <taxon>Streptomycetaceae</taxon>
        <taxon>Streptomyces</taxon>
    </lineage>
</organism>